<dbReference type="EMBL" id="JALNTZ010000014">
    <property type="protein sequence ID" value="KAJ3639096.1"/>
    <property type="molecule type" value="Genomic_DNA"/>
</dbReference>
<feature type="compositionally biased region" description="Basic and acidic residues" evidence="6">
    <location>
        <begin position="1"/>
        <end position="13"/>
    </location>
</feature>
<evidence type="ECO:0000256" key="5">
    <source>
        <dbReference type="ARBA" id="ARBA00023242"/>
    </source>
</evidence>
<dbReference type="GO" id="GO:0045739">
    <property type="term" value="P:positive regulation of DNA repair"/>
    <property type="evidence" value="ECO:0007669"/>
    <property type="project" value="InterPro"/>
</dbReference>
<comment type="subcellular location">
    <subcellularLocation>
        <location evidence="1">Nucleus</location>
    </subcellularLocation>
</comment>
<organism evidence="7 8">
    <name type="scientific">Zophobas morio</name>
    <dbReference type="NCBI Taxonomy" id="2755281"/>
    <lineage>
        <taxon>Eukaryota</taxon>
        <taxon>Metazoa</taxon>
        <taxon>Ecdysozoa</taxon>
        <taxon>Arthropoda</taxon>
        <taxon>Hexapoda</taxon>
        <taxon>Insecta</taxon>
        <taxon>Pterygota</taxon>
        <taxon>Neoptera</taxon>
        <taxon>Endopterygota</taxon>
        <taxon>Coleoptera</taxon>
        <taxon>Polyphaga</taxon>
        <taxon>Cucujiformia</taxon>
        <taxon>Tenebrionidae</taxon>
        <taxon>Zophobas</taxon>
    </lineage>
</organism>
<dbReference type="GO" id="GO:0070552">
    <property type="term" value="C:BRISC complex"/>
    <property type="evidence" value="ECO:0007669"/>
    <property type="project" value="InterPro"/>
</dbReference>
<keyword evidence="3" id="KW-0227">DNA damage</keyword>
<evidence type="ECO:0000256" key="4">
    <source>
        <dbReference type="ARBA" id="ARBA00023204"/>
    </source>
</evidence>
<dbReference type="GO" id="GO:0007095">
    <property type="term" value="P:mitotic G2 DNA damage checkpoint signaling"/>
    <property type="evidence" value="ECO:0007669"/>
    <property type="project" value="TreeGrafter"/>
</dbReference>
<keyword evidence="8" id="KW-1185">Reference proteome</keyword>
<dbReference type="CDD" id="cd21502">
    <property type="entry name" value="vWA_BABAM1"/>
    <property type="match status" value="1"/>
</dbReference>
<dbReference type="PANTHER" id="PTHR15660">
    <property type="entry name" value="BRISC AND BRCA1-A COMPLEX MEMBER 1"/>
    <property type="match status" value="1"/>
</dbReference>
<keyword evidence="4" id="KW-0234">DNA repair</keyword>
<evidence type="ECO:0000313" key="7">
    <source>
        <dbReference type="EMBL" id="KAJ3639096.1"/>
    </source>
</evidence>
<dbReference type="GO" id="GO:0016604">
    <property type="term" value="C:nuclear body"/>
    <property type="evidence" value="ECO:0007669"/>
    <property type="project" value="TreeGrafter"/>
</dbReference>
<proteinExistence type="predicted"/>
<dbReference type="PANTHER" id="PTHR15660:SF1">
    <property type="entry name" value="BRISC AND BRCA1-A COMPLEX MEMBER 1"/>
    <property type="match status" value="1"/>
</dbReference>
<evidence type="ECO:0000256" key="1">
    <source>
        <dbReference type="ARBA" id="ARBA00004123"/>
    </source>
</evidence>
<evidence type="ECO:0008006" key="9">
    <source>
        <dbReference type="Google" id="ProtNLM"/>
    </source>
</evidence>
<dbReference type="Proteomes" id="UP001168821">
    <property type="component" value="Unassembled WGS sequence"/>
</dbReference>
<reference evidence="7" key="1">
    <citation type="journal article" date="2023" name="G3 (Bethesda)">
        <title>Whole genome assemblies of Zophobas morio and Tenebrio molitor.</title>
        <authorList>
            <person name="Kaur S."/>
            <person name="Stinson S.A."/>
            <person name="diCenzo G.C."/>
        </authorList>
    </citation>
    <scope>NUCLEOTIDE SEQUENCE</scope>
    <source>
        <strain evidence="7">QUZm001</strain>
    </source>
</reference>
<keyword evidence="2" id="KW-0963">Cytoplasm</keyword>
<dbReference type="AlphaFoldDB" id="A0AA38M0L3"/>
<feature type="compositionally biased region" description="Basic and acidic residues" evidence="6">
    <location>
        <begin position="20"/>
        <end position="31"/>
    </location>
</feature>
<dbReference type="GO" id="GO:0006302">
    <property type="term" value="P:double-strand break repair"/>
    <property type="evidence" value="ECO:0007669"/>
    <property type="project" value="TreeGrafter"/>
</dbReference>
<protein>
    <recommendedName>
        <fullName evidence="9">BRISC and BRCA1-A complex member 1</fullName>
    </recommendedName>
</protein>
<accession>A0AA38M0L3</accession>
<evidence type="ECO:0000256" key="3">
    <source>
        <dbReference type="ARBA" id="ARBA00022763"/>
    </source>
</evidence>
<gene>
    <name evidence="7" type="ORF">Zmor_004256</name>
</gene>
<dbReference type="InterPro" id="IPR026126">
    <property type="entry name" value="BABAM1"/>
</dbReference>
<evidence type="ECO:0000313" key="8">
    <source>
        <dbReference type="Proteomes" id="UP001168821"/>
    </source>
</evidence>
<comment type="caution">
    <text evidence="7">The sequence shown here is derived from an EMBL/GenBank/DDBJ whole genome shotgun (WGS) entry which is preliminary data.</text>
</comment>
<sequence>MSEKPSTSRERIIPIEMEGDENRVEGIKEAEMGSGEPSTSKSRKERIVPIQIEAEDSSDENKAKEAATNLDTNDPEEKTKPTNLKSNALPKVNVKEKIILVVDSAEDEKFTPFWQINGQERKPFDMLKYAVAVFLNHKHSMDKKHEYAVAILTANNVSWVVDFTNKIDEIISKLEEIKSCQTEDIFQLNSLFELICQKVQVPRLCKMEDIIFPPPYIVRTVLLYGRSYTMPTLLENKEIQELLKSPYFILDVLMTHETIDEDNNCNKIFNVLQNLDVKGYSYFLSVGRDAKTLLYSMGKLLGHPLQRPRQELANYAIQPK</sequence>
<dbReference type="GO" id="GO:0070531">
    <property type="term" value="C:BRCA1-A complex"/>
    <property type="evidence" value="ECO:0007669"/>
    <property type="project" value="InterPro"/>
</dbReference>
<evidence type="ECO:0000256" key="2">
    <source>
        <dbReference type="ARBA" id="ARBA00022490"/>
    </source>
</evidence>
<keyword evidence="5" id="KW-0539">Nucleus</keyword>
<feature type="region of interest" description="Disordered" evidence="6">
    <location>
        <begin position="1"/>
        <end position="85"/>
    </location>
</feature>
<name>A0AA38M0L3_9CUCU</name>
<evidence type="ECO:0000256" key="6">
    <source>
        <dbReference type="SAM" id="MobiDB-lite"/>
    </source>
</evidence>